<name>A0A117MKJ4_9ACTN</name>
<comment type="caution">
    <text evidence="8">The sequence shown here is derived from an EMBL/GenBank/DDBJ whole genome shotgun (WGS) entry which is preliminary data.</text>
</comment>
<evidence type="ECO:0000256" key="4">
    <source>
        <dbReference type="ARBA" id="ARBA00023008"/>
    </source>
</evidence>
<dbReference type="Gene3D" id="2.60.40.1220">
    <property type="match status" value="1"/>
</dbReference>
<gene>
    <name evidence="8" type="ORF">ADL15_48480</name>
</gene>
<evidence type="ECO:0000256" key="5">
    <source>
        <dbReference type="SAM" id="Phobius"/>
    </source>
</evidence>
<dbReference type="AlphaFoldDB" id="A0A117MKJ4"/>
<comment type="subcellular location">
    <subcellularLocation>
        <location evidence="1">Cell envelope</location>
    </subcellularLocation>
</comment>
<dbReference type="InterPro" id="IPR014755">
    <property type="entry name" value="Cu-Rt/internalin_Ig-like"/>
</dbReference>
<reference evidence="8 9" key="1">
    <citation type="submission" date="2015-10" db="EMBL/GenBank/DDBJ databases">
        <authorList>
            <person name="Gilbert D.G."/>
        </authorList>
    </citation>
    <scope>NUCLEOTIDE SEQUENCE [LARGE SCALE GENOMIC DNA]</scope>
    <source>
        <strain evidence="8 9">NRRL B-16712</strain>
    </source>
</reference>
<feature type="transmembrane region" description="Helical" evidence="5">
    <location>
        <begin position="148"/>
        <end position="166"/>
    </location>
</feature>
<keyword evidence="2" id="KW-0479">Metal-binding</keyword>
<dbReference type="InterPro" id="IPR007348">
    <property type="entry name" value="CopC_dom"/>
</dbReference>
<feature type="signal peptide" evidence="6">
    <location>
        <begin position="1"/>
        <end position="23"/>
    </location>
</feature>
<dbReference type="GO" id="GO:0030313">
    <property type="term" value="C:cell envelope"/>
    <property type="evidence" value="ECO:0007669"/>
    <property type="project" value="UniProtKB-SubCell"/>
</dbReference>
<dbReference type="GO" id="GO:0005886">
    <property type="term" value="C:plasma membrane"/>
    <property type="evidence" value="ECO:0007669"/>
    <property type="project" value="TreeGrafter"/>
</dbReference>
<keyword evidence="5" id="KW-0812">Transmembrane</keyword>
<dbReference type="GO" id="GO:0042597">
    <property type="term" value="C:periplasmic space"/>
    <property type="evidence" value="ECO:0007669"/>
    <property type="project" value="InterPro"/>
</dbReference>
<evidence type="ECO:0000313" key="8">
    <source>
        <dbReference type="EMBL" id="KUL22464.1"/>
    </source>
</evidence>
<protein>
    <recommendedName>
        <fullName evidence="7">CopC domain-containing protein</fullName>
    </recommendedName>
</protein>
<dbReference type="PANTHER" id="PTHR34820">
    <property type="entry name" value="INNER MEMBRANE PROTEIN YEBZ"/>
    <property type="match status" value="1"/>
</dbReference>
<dbReference type="GO" id="GO:0046688">
    <property type="term" value="P:response to copper ion"/>
    <property type="evidence" value="ECO:0007669"/>
    <property type="project" value="InterPro"/>
</dbReference>
<dbReference type="Pfam" id="PF04234">
    <property type="entry name" value="CopC"/>
    <property type="match status" value="1"/>
</dbReference>
<keyword evidence="5" id="KW-1133">Transmembrane helix</keyword>
<dbReference type="InterPro" id="IPR014756">
    <property type="entry name" value="Ig_E-set"/>
</dbReference>
<dbReference type="PANTHER" id="PTHR34820:SF4">
    <property type="entry name" value="INNER MEMBRANE PROTEIN YEBZ"/>
    <property type="match status" value="1"/>
</dbReference>
<dbReference type="SUPFAM" id="SSF81296">
    <property type="entry name" value="E set domains"/>
    <property type="match status" value="1"/>
</dbReference>
<accession>A0A117MKJ4</accession>
<dbReference type="GO" id="GO:0006825">
    <property type="term" value="P:copper ion transport"/>
    <property type="evidence" value="ECO:0007669"/>
    <property type="project" value="InterPro"/>
</dbReference>
<sequence length="174" mass="17567">MTRLLAALAVLAAVLVPGSPAWAHAQLVAADPAKEATLTAAPTTVTLRFSERLNPDYTTIVVSDAARQPVPAAAPTIDGASATITISQTLGNGAYLVAYRVVSADGHTVQGSYPFTVADPAHPAAALSAAAPVAAAPPDSSGGGTGPLISLIAAGLLLAIAIFWYARKRRPPPR</sequence>
<dbReference type="InterPro" id="IPR032694">
    <property type="entry name" value="CopC/D"/>
</dbReference>
<keyword evidence="3 6" id="KW-0732">Signal</keyword>
<dbReference type="GO" id="GO:0005507">
    <property type="term" value="F:copper ion binding"/>
    <property type="evidence" value="ECO:0007669"/>
    <property type="project" value="InterPro"/>
</dbReference>
<feature type="chain" id="PRO_5007151146" description="CopC domain-containing protein" evidence="6">
    <location>
        <begin position="24"/>
        <end position="174"/>
    </location>
</feature>
<evidence type="ECO:0000256" key="3">
    <source>
        <dbReference type="ARBA" id="ARBA00022729"/>
    </source>
</evidence>
<dbReference type="EMBL" id="LLZH01000342">
    <property type="protein sequence ID" value="KUL22464.1"/>
    <property type="molecule type" value="Genomic_DNA"/>
</dbReference>
<evidence type="ECO:0000259" key="7">
    <source>
        <dbReference type="Pfam" id="PF04234"/>
    </source>
</evidence>
<proteinExistence type="predicted"/>
<evidence type="ECO:0000256" key="2">
    <source>
        <dbReference type="ARBA" id="ARBA00022723"/>
    </source>
</evidence>
<keyword evidence="5" id="KW-0472">Membrane</keyword>
<keyword evidence="9" id="KW-1185">Reference proteome</keyword>
<dbReference type="Proteomes" id="UP000053244">
    <property type="component" value="Unassembled WGS sequence"/>
</dbReference>
<evidence type="ECO:0000313" key="9">
    <source>
        <dbReference type="Proteomes" id="UP000053244"/>
    </source>
</evidence>
<keyword evidence="4" id="KW-0186">Copper</keyword>
<evidence type="ECO:0000256" key="6">
    <source>
        <dbReference type="SAM" id="SignalP"/>
    </source>
</evidence>
<feature type="domain" description="CopC" evidence="7">
    <location>
        <begin position="24"/>
        <end position="117"/>
    </location>
</feature>
<organism evidence="8 9">
    <name type="scientific">Actinoplanes awajinensis subsp. mycoplanecinus</name>
    <dbReference type="NCBI Taxonomy" id="135947"/>
    <lineage>
        <taxon>Bacteria</taxon>
        <taxon>Bacillati</taxon>
        <taxon>Actinomycetota</taxon>
        <taxon>Actinomycetes</taxon>
        <taxon>Micromonosporales</taxon>
        <taxon>Micromonosporaceae</taxon>
        <taxon>Actinoplanes</taxon>
    </lineage>
</organism>
<evidence type="ECO:0000256" key="1">
    <source>
        <dbReference type="ARBA" id="ARBA00004196"/>
    </source>
</evidence>